<evidence type="ECO:0000313" key="3">
    <source>
        <dbReference type="Proteomes" id="UP001160148"/>
    </source>
</evidence>
<sequence length="110" mass="12564">MKRPKPLTAHFMDTTHRSSTQRRRPIAVSSTFNVAQPSVSRTKSKAQSQLMGHLLRAKVYPSKLYLSTGLICMILHMFVDHFTGEKNKVKAYIADCVCFSFKQHFCSLDK</sequence>
<feature type="region of interest" description="Disordered" evidence="1">
    <location>
        <begin position="1"/>
        <end position="23"/>
    </location>
</feature>
<proteinExistence type="predicted"/>
<dbReference type="Proteomes" id="UP001160148">
    <property type="component" value="Unassembled WGS sequence"/>
</dbReference>
<dbReference type="AlphaFoldDB" id="A0AAV0WM29"/>
<name>A0AAV0WM29_9HEMI</name>
<organism evidence="2 3">
    <name type="scientific">Macrosiphum euphorbiae</name>
    <name type="common">potato aphid</name>
    <dbReference type="NCBI Taxonomy" id="13131"/>
    <lineage>
        <taxon>Eukaryota</taxon>
        <taxon>Metazoa</taxon>
        <taxon>Ecdysozoa</taxon>
        <taxon>Arthropoda</taxon>
        <taxon>Hexapoda</taxon>
        <taxon>Insecta</taxon>
        <taxon>Pterygota</taxon>
        <taxon>Neoptera</taxon>
        <taxon>Paraneoptera</taxon>
        <taxon>Hemiptera</taxon>
        <taxon>Sternorrhyncha</taxon>
        <taxon>Aphidomorpha</taxon>
        <taxon>Aphidoidea</taxon>
        <taxon>Aphididae</taxon>
        <taxon>Macrosiphini</taxon>
        <taxon>Macrosiphum</taxon>
    </lineage>
</organism>
<dbReference type="EMBL" id="CARXXK010000002">
    <property type="protein sequence ID" value="CAI6356751.1"/>
    <property type="molecule type" value="Genomic_DNA"/>
</dbReference>
<comment type="caution">
    <text evidence="2">The sequence shown here is derived from an EMBL/GenBank/DDBJ whole genome shotgun (WGS) entry which is preliminary data.</text>
</comment>
<keyword evidence="3" id="KW-1185">Reference proteome</keyword>
<protein>
    <submittedName>
        <fullName evidence="2">Uncharacterized protein</fullName>
    </submittedName>
</protein>
<evidence type="ECO:0000313" key="2">
    <source>
        <dbReference type="EMBL" id="CAI6356751.1"/>
    </source>
</evidence>
<reference evidence="2 3" key="1">
    <citation type="submission" date="2023-01" db="EMBL/GenBank/DDBJ databases">
        <authorList>
            <person name="Whitehead M."/>
        </authorList>
    </citation>
    <scope>NUCLEOTIDE SEQUENCE [LARGE SCALE GENOMIC DNA]</scope>
</reference>
<accession>A0AAV0WM29</accession>
<evidence type="ECO:0000256" key="1">
    <source>
        <dbReference type="SAM" id="MobiDB-lite"/>
    </source>
</evidence>
<gene>
    <name evidence="2" type="ORF">MEUPH1_LOCUS12452</name>
</gene>